<keyword evidence="2" id="KW-1185">Reference proteome</keyword>
<evidence type="ECO:0000313" key="2">
    <source>
        <dbReference type="Proteomes" id="UP000530032"/>
    </source>
</evidence>
<accession>A0A843BAD8</accession>
<reference evidence="1" key="1">
    <citation type="submission" date="2020-12" db="EMBL/GenBank/DDBJ databases">
        <title>Comamonas sp. nov., isolated from stream water.</title>
        <authorList>
            <person name="Park K.-H."/>
        </authorList>
    </citation>
    <scope>NUCLEOTIDE SEQUENCE</scope>
    <source>
        <strain evidence="1">EJ-4</strain>
    </source>
</reference>
<dbReference type="EMBL" id="JABBCQ020000024">
    <property type="protein sequence ID" value="MBI1626775.1"/>
    <property type="molecule type" value="Genomic_DNA"/>
</dbReference>
<protein>
    <submittedName>
        <fullName evidence="1">Uncharacterized protein</fullName>
    </submittedName>
</protein>
<dbReference type="Proteomes" id="UP000530032">
    <property type="component" value="Unassembled WGS sequence"/>
</dbReference>
<name>A0A843BAD8_9BURK</name>
<evidence type="ECO:0000313" key="1">
    <source>
        <dbReference type="EMBL" id="MBI1626775.1"/>
    </source>
</evidence>
<organism evidence="1 2">
    <name type="scientific">Comamonas suwonensis</name>
    <dbReference type="NCBI Taxonomy" id="2606214"/>
    <lineage>
        <taxon>Bacteria</taxon>
        <taxon>Pseudomonadati</taxon>
        <taxon>Pseudomonadota</taxon>
        <taxon>Betaproteobacteria</taxon>
        <taxon>Burkholderiales</taxon>
        <taxon>Comamonadaceae</taxon>
        <taxon>Comamonas</taxon>
    </lineage>
</organism>
<dbReference type="RefSeq" id="WP_198462139.1">
    <property type="nucleotide sequence ID" value="NZ_JABBCQ020000024.1"/>
</dbReference>
<gene>
    <name evidence="1" type="ORF">HF327_020065</name>
</gene>
<comment type="caution">
    <text evidence="1">The sequence shown here is derived from an EMBL/GenBank/DDBJ whole genome shotgun (WGS) entry which is preliminary data.</text>
</comment>
<proteinExistence type="predicted"/>
<sequence length="103" mass="11687">MNKPNLTSRNPNRAYVRLHSYVIKQHHLWDDFASAYCVILNSSGSEEATQYGVQVLDRIGRPAALGNKIPNQITFSSRKAPAMAVWTESFNDGKFSWRNVSCR</sequence>
<dbReference type="AlphaFoldDB" id="A0A843BAD8"/>